<evidence type="ECO:0000313" key="2">
    <source>
        <dbReference type="EMBL" id="CAD7410290.1"/>
    </source>
</evidence>
<sequence>MTSRVLFPRPHGCRQGGGRMSQPSNRRLKWHDQSGSKRGQDTGLEDGRQAMMHLRKNMIIKAGPRQWWEKEVVEYA</sequence>
<reference evidence="2" key="1">
    <citation type="submission" date="2020-11" db="EMBL/GenBank/DDBJ databases">
        <authorList>
            <person name="Tran Van P."/>
        </authorList>
    </citation>
    <scope>NUCLEOTIDE SEQUENCE</scope>
</reference>
<organism evidence="2">
    <name type="scientific">Timema cristinae</name>
    <name type="common">Walking stick</name>
    <dbReference type="NCBI Taxonomy" id="61476"/>
    <lineage>
        <taxon>Eukaryota</taxon>
        <taxon>Metazoa</taxon>
        <taxon>Ecdysozoa</taxon>
        <taxon>Arthropoda</taxon>
        <taxon>Hexapoda</taxon>
        <taxon>Insecta</taxon>
        <taxon>Pterygota</taxon>
        <taxon>Neoptera</taxon>
        <taxon>Polyneoptera</taxon>
        <taxon>Phasmatodea</taxon>
        <taxon>Timematodea</taxon>
        <taxon>Timematoidea</taxon>
        <taxon>Timematidae</taxon>
        <taxon>Timema</taxon>
    </lineage>
</organism>
<feature type="region of interest" description="Disordered" evidence="1">
    <location>
        <begin position="1"/>
        <end position="45"/>
    </location>
</feature>
<dbReference type="AlphaFoldDB" id="A0A7R9H645"/>
<name>A0A7R9H645_TIMCR</name>
<dbReference type="EMBL" id="OC321582">
    <property type="protein sequence ID" value="CAD7410290.1"/>
    <property type="molecule type" value="Genomic_DNA"/>
</dbReference>
<protein>
    <submittedName>
        <fullName evidence="2">Uncharacterized protein</fullName>
    </submittedName>
</protein>
<proteinExistence type="predicted"/>
<gene>
    <name evidence="2" type="ORF">TCEB3V08_LOCUS10422</name>
</gene>
<feature type="compositionally biased region" description="Basic and acidic residues" evidence="1">
    <location>
        <begin position="30"/>
        <end position="45"/>
    </location>
</feature>
<evidence type="ECO:0000256" key="1">
    <source>
        <dbReference type="SAM" id="MobiDB-lite"/>
    </source>
</evidence>
<accession>A0A7R9H645</accession>